<feature type="region of interest" description="Disordered" evidence="1">
    <location>
        <begin position="105"/>
        <end position="144"/>
    </location>
</feature>
<dbReference type="Pfam" id="PF21725">
    <property type="entry name" value="T7SS_signal"/>
    <property type="match status" value="1"/>
</dbReference>
<dbReference type="RefSeq" id="WP_381257659.1">
    <property type="nucleotide sequence ID" value="NZ_JBHTBI010000020.1"/>
</dbReference>
<keyword evidence="4" id="KW-1185">Reference proteome</keyword>
<evidence type="ECO:0000313" key="3">
    <source>
        <dbReference type="EMBL" id="MFD0281607.1"/>
    </source>
</evidence>
<comment type="caution">
    <text evidence="3">The sequence shown here is derived from an EMBL/GenBank/DDBJ whole genome shotgun (WGS) entry which is preliminary data.</text>
</comment>
<feature type="compositionally biased region" description="Basic and acidic residues" evidence="1">
    <location>
        <begin position="115"/>
        <end position="144"/>
    </location>
</feature>
<protein>
    <submittedName>
        <fullName evidence="3">T7SS-secreted protein</fullName>
    </submittedName>
</protein>
<organism evidence="3 4">
    <name type="scientific">Streptomyces lutosisoli</name>
    <dbReference type="NCBI Taxonomy" id="2665721"/>
    <lineage>
        <taxon>Bacteria</taxon>
        <taxon>Bacillati</taxon>
        <taxon>Actinomycetota</taxon>
        <taxon>Actinomycetes</taxon>
        <taxon>Kitasatosporales</taxon>
        <taxon>Streptomycetaceae</taxon>
        <taxon>Streptomyces</taxon>
    </lineage>
</organism>
<evidence type="ECO:0000259" key="2">
    <source>
        <dbReference type="Pfam" id="PF21725"/>
    </source>
</evidence>
<dbReference type="Proteomes" id="UP001596957">
    <property type="component" value="Unassembled WGS sequence"/>
</dbReference>
<evidence type="ECO:0000313" key="4">
    <source>
        <dbReference type="Proteomes" id="UP001596957"/>
    </source>
</evidence>
<dbReference type="EMBL" id="JBHTEC010000001">
    <property type="protein sequence ID" value="MFD0281607.1"/>
    <property type="molecule type" value="Genomic_DNA"/>
</dbReference>
<dbReference type="InterPro" id="IPR049082">
    <property type="entry name" value="T7SS_signal"/>
</dbReference>
<evidence type="ECO:0000256" key="1">
    <source>
        <dbReference type="SAM" id="MobiDB-lite"/>
    </source>
</evidence>
<sequence length="409" mass="41868">MTAPSIDDFPALGFVPCPGDHHTVTGVVDTLKTTTDALGEVVRVLRGADKGAWRGKTADAFRELLSDDFRPKVEKAYESFDQARRALNDWAEYLLSHQAKARHLEEQAAAAKRQAAKDAKDKSENTGAKESKNGSGEDKDPVEEFRRQARSLHSNFETEGADIARRLKHAGDIAPNEPGFWDKLGDKIGGALSEIGNAIKDNADWITVAASVVGVAAIFFPALAPVAFALSAVALVAHGAKYGKDGLWPPSKDKIGNYLTLGGDALGAIPGFGAAAKGVSAGVRAARGVEGAAAGIKVGVTTGAKAANYAAKVVDPALPLISKPVEAVATKLGASAINAQRISDGVQAGAALAWTAPTAYAAVKPSDGSANAANVGTTIGNIGAGSGSGKFGVVAGVGGVIGLGVWETR</sequence>
<feature type="domain" description="Putative T7SS secretion signal" evidence="2">
    <location>
        <begin position="19"/>
        <end position="178"/>
    </location>
</feature>
<gene>
    <name evidence="3" type="ORF">ACFQZP_07950</name>
</gene>
<name>A0ABW2VD29_9ACTN</name>
<accession>A0ABW2VD29</accession>
<proteinExistence type="predicted"/>
<reference evidence="4" key="1">
    <citation type="journal article" date="2019" name="Int. J. Syst. Evol. Microbiol.">
        <title>The Global Catalogue of Microorganisms (GCM) 10K type strain sequencing project: providing services to taxonomists for standard genome sequencing and annotation.</title>
        <authorList>
            <consortium name="The Broad Institute Genomics Platform"/>
            <consortium name="The Broad Institute Genome Sequencing Center for Infectious Disease"/>
            <person name="Wu L."/>
            <person name="Ma J."/>
        </authorList>
    </citation>
    <scope>NUCLEOTIDE SEQUENCE [LARGE SCALE GENOMIC DNA]</scope>
    <source>
        <strain evidence="4">CGMCC 4.7198</strain>
    </source>
</reference>